<dbReference type="EMBL" id="CT573072">
    <property type="protein sequence ID" value="CAJ72049.1"/>
    <property type="molecule type" value="Genomic_DNA"/>
</dbReference>
<keyword evidence="1" id="KW-1133">Transmembrane helix</keyword>
<reference evidence="2" key="1">
    <citation type="journal article" date="2006" name="Nature">
        <title>Deciphering the evolution and metabolism of an anammox bacterium from a community genome.</title>
        <authorList>
            <person name="Strous M."/>
            <person name="Pelletier E."/>
            <person name="Mangenot S."/>
            <person name="Rattei T."/>
            <person name="Lehner A."/>
            <person name="Taylor M.W."/>
            <person name="Horn M."/>
            <person name="Daims H."/>
            <person name="Bartol-Mavel D."/>
            <person name="Wincker P."/>
            <person name="Barbe V."/>
            <person name="Fonknechten N."/>
            <person name="Vallenet D."/>
            <person name="Segurens B."/>
            <person name="Schenowitz-Truong C."/>
            <person name="Medigue C."/>
            <person name="Collingro A."/>
            <person name="Snel B."/>
            <person name="Dutilh B.E."/>
            <person name="OpDenCamp H.J.M."/>
            <person name="vanDerDrift C."/>
            <person name="Cirpus I."/>
            <person name="vanDePas-Schoonen K.T."/>
            <person name="Harhangi H.R."/>
            <person name="vanNiftrik L."/>
            <person name="Schmid M."/>
            <person name="Keltjens J."/>
            <person name="vanDeVossenberg J."/>
            <person name="Kartal B."/>
            <person name="Meier H."/>
            <person name="Frishman D."/>
            <person name="Huynen M.A."/>
            <person name="Mewes H."/>
            <person name="Weissenbach J."/>
            <person name="Jetten M.S.M."/>
            <person name="Wagner M."/>
            <person name="LePaslier D."/>
        </authorList>
    </citation>
    <scope>NUCLEOTIDE SEQUENCE</scope>
</reference>
<keyword evidence="1" id="KW-0472">Membrane</keyword>
<accession>Q1PY87</accession>
<organism evidence="2">
    <name type="scientific">Kuenenia stuttgartiensis</name>
    <dbReference type="NCBI Taxonomy" id="174633"/>
    <lineage>
        <taxon>Bacteria</taxon>
        <taxon>Pseudomonadati</taxon>
        <taxon>Planctomycetota</taxon>
        <taxon>Candidatus Brocadiia</taxon>
        <taxon>Candidatus Brocadiales</taxon>
        <taxon>Candidatus Brocadiaceae</taxon>
        <taxon>Candidatus Kuenenia</taxon>
    </lineage>
</organism>
<evidence type="ECO:0000256" key="1">
    <source>
        <dbReference type="SAM" id="Phobius"/>
    </source>
</evidence>
<dbReference type="EMBL" id="CP049055">
    <property type="protein sequence ID" value="QII10601.1"/>
    <property type="molecule type" value="Genomic_DNA"/>
</dbReference>
<sequence length="54" mass="6337">MPTIDCRLLRYNKKFPGHYLSASYFVFFTASLSCNQLITDCRMQFPSQFSFNNS</sequence>
<gene>
    <name evidence="3" type="ORF">KsCSTR_12220</name>
    <name evidence="2" type="ORF">kustd1304</name>
</gene>
<evidence type="ECO:0000313" key="4">
    <source>
        <dbReference type="Proteomes" id="UP000501926"/>
    </source>
</evidence>
<evidence type="ECO:0000313" key="3">
    <source>
        <dbReference type="EMBL" id="QII10601.1"/>
    </source>
</evidence>
<reference evidence="2" key="2">
    <citation type="submission" date="2006-01" db="EMBL/GenBank/DDBJ databases">
        <authorList>
            <person name="Genoscope"/>
        </authorList>
    </citation>
    <scope>NUCLEOTIDE SEQUENCE</scope>
</reference>
<reference evidence="3 4" key="3">
    <citation type="submission" date="2020-02" db="EMBL/GenBank/DDBJ databases">
        <title>Newly sequenced genome of strain CSTR1 showed variability in Candidatus Kuenenia stuttgartiensis genomes.</title>
        <authorList>
            <person name="Ding C."/>
            <person name="Adrian L."/>
        </authorList>
    </citation>
    <scope>NUCLEOTIDE SEQUENCE [LARGE SCALE GENOMIC DNA]</scope>
    <source>
        <strain evidence="3 4">CSTR1</strain>
    </source>
</reference>
<keyword evidence="1" id="KW-0812">Transmembrane</keyword>
<name>Q1PY87_KUEST</name>
<dbReference type="AlphaFoldDB" id="Q1PY87"/>
<proteinExistence type="predicted"/>
<protein>
    <submittedName>
        <fullName evidence="2">Uncharacterized protein</fullName>
    </submittedName>
</protein>
<evidence type="ECO:0000313" key="2">
    <source>
        <dbReference type="EMBL" id="CAJ72049.1"/>
    </source>
</evidence>
<dbReference type="PROSITE" id="PS51257">
    <property type="entry name" value="PROKAR_LIPOPROTEIN"/>
    <property type="match status" value="1"/>
</dbReference>
<dbReference type="Proteomes" id="UP000501926">
    <property type="component" value="Chromosome"/>
</dbReference>
<feature type="transmembrane region" description="Helical" evidence="1">
    <location>
        <begin position="19"/>
        <end position="38"/>
    </location>
</feature>